<dbReference type="EMBL" id="QEAO01000012">
    <property type="protein sequence ID" value="TPX34668.1"/>
    <property type="molecule type" value="Genomic_DNA"/>
</dbReference>
<dbReference type="InterPro" id="IPR006016">
    <property type="entry name" value="UspA"/>
</dbReference>
<gene>
    <name evidence="3" type="ORF">SmJEL517_g02702</name>
</gene>
<evidence type="ECO:0000313" key="3">
    <source>
        <dbReference type="EMBL" id="TPX34668.1"/>
    </source>
</evidence>
<keyword evidence="4" id="KW-1185">Reference proteome</keyword>
<dbReference type="PANTHER" id="PTHR31964">
    <property type="entry name" value="ADENINE NUCLEOTIDE ALPHA HYDROLASES-LIKE SUPERFAMILY PROTEIN"/>
    <property type="match status" value="1"/>
</dbReference>
<dbReference type="Pfam" id="PF00582">
    <property type="entry name" value="Usp"/>
    <property type="match status" value="1"/>
</dbReference>
<dbReference type="AlphaFoldDB" id="A0A507C5M1"/>
<feature type="domain" description="UspA" evidence="2">
    <location>
        <begin position="24"/>
        <end position="179"/>
    </location>
</feature>
<dbReference type="Proteomes" id="UP000319731">
    <property type="component" value="Unassembled WGS sequence"/>
</dbReference>
<comment type="caution">
    <text evidence="3">The sequence shown here is derived from an EMBL/GenBank/DDBJ whole genome shotgun (WGS) entry which is preliminary data.</text>
</comment>
<dbReference type="CDD" id="cd23659">
    <property type="entry name" value="USP_At3g01520-like"/>
    <property type="match status" value="1"/>
</dbReference>
<proteinExistence type="predicted"/>
<dbReference type="OrthoDB" id="843225at2759"/>
<dbReference type="RefSeq" id="XP_031025346.1">
    <property type="nucleotide sequence ID" value="XM_031168630.1"/>
</dbReference>
<feature type="compositionally biased region" description="Basic and acidic residues" evidence="1">
    <location>
        <begin position="184"/>
        <end position="194"/>
    </location>
</feature>
<evidence type="ECO:0000256" key="1">
    <source>
        <dbReference type="SAM" id="MobiDB-lite"/>
    </source>
</evidence>
<dbReference type="Gene3D" id="3.40.50.620">
    <property type="entry name" value="HUPs"/>
    <property type="match status" value="1"/>
</dbReference>
<evidence type="ECO:0000313" key="4">
    <source>
        <dbReference type="Proteomes" id="UP000319731"/>
    </source>
</evidence>
<name>A0A507C5M1_9FUNG</name>
<evidence type="ECO:0000259" key="2">
    <source>
        <dbReference type="Pfam" id="PF00582"/>
    </source>
</evidence>
<dbReference type="InterPro" id="IPR006015">
    <property type="entry name" value="Universal_stress_UspA"/>
</dbReference>
<feature type="region of interest" description="Disordered" evidence="1">
    <location>
        <begin position="184"/>
        <end position="211"/>
    </location>
</feature>
<sequence>MIQSGQPRPTSGMRPRALELTQDRTILIALDTSDFAVAALKFAATHVIRDNDAVVLLRVVSEQDAVDTYYADFVSSEDELRAELNAAVLFLGASQAELLVETYSKSIANWSDCHAVQVFAEVKIASTSVGETICSYADELKPSMIVMGSRGLGVVHRMLLGSTSSYVSHHAGVPVLIVREETTREVVKPEESKSTHPKPAPMIPALKTELL</sequence>
<dbReference type="STRING" id="1806994.A0A507C5M1"/>
<dbReference type="PANTHER" id="PTHR31964:SF113">
    <property type="entry name" value="USPA DOMAIN-CONTAINING PROTEIN"/>
    <property type="match status" value="1"/>
</dbReference>
<organism evidence="3 4">
    <name type="scientific">Synchytrium microbalum</name>
    <dbReference type="NCBI Taxonomy" id="1806994"/>
    <lineage>
        <taxon>Eukaryota</taxon>
        <taxon>Fungi</taxon>
        <taxon>Fungi incertae sedis</taxon>
        <taxon>Chytridiomycota</taxon>
        <taxon>Chytridiomycota incertae sedis</taxon>
        <taxon>Chytridiomycetes</taxon>
        <taxon>Synchytriales</taxon>
        <taxon>Synchytriaceae</taxon>
        <taxon>Synchytrium</taxon>
    </lineage>
</organism>
<dbReference type="GeneID" id="42003927"/>
<accession>A0A507C5M1</accession>
<dbReference type="SUPFAM" id="SSF52402">
    <property type="entry name" value="Adenine nucleotide alpha hydrolases-like"/>
    <property type="match status" value="1"/>
</dbReference>
<reference evidence="3 4" key="1">
    <citation type="journal article" date="2019" name="Sci. Rep.">
        <title>Comparative genomics of chytrid fungi reveal insights into the obligate biotrophic and pathogenic lifestyle of Synchytrium endobioticum.</title>
        <authorList>
            <person name="van de Vossenberg B.T.L.H."/>
            <person name="Warris S."/>
            <person name="Nguyen H.D.T."/>
            <person name="van Gent-Pelzer M.P.E."/>
            <person name="Joly D.L."/>
            <person name="van de Geest H.C."/>
            <person name="Bonants P.J.M."/>
            <person name="Smith D.S."/>
            <person name="Levesque C.A."/>
            <person name="van der Lee T.A.J."/>
        </authorList>
    </citation>
    <scope>NUCLEOTIDE SEQUENCE [LARGE SCALE GENOMIC DNA]</scope>
    <source>
        <strain evidence="3 4">JEL517</strain>
    </source>
</reference>
<protein>
    <recommendedName>
        <fullName evidence="2">UspA domain-containing protein</fullName>
    </recommendedName>
</protein>
<dbReference type="PRINTS" id="PR01438">
    <property type="entry name" value="UNVRSLSTRESS"/>
</dbReference>
<dbReference type="InterPro" id="IPR014729">
    <property type="entry name" value="Rossmann-like_a/b/a_fold"/>
</dbReference>